<dbReference type="RefSeq" id="WP_145097379.1">
    <property type="nucleotide sequence ID" value="NZ_CP036274.1"/>
</dbReference>
<evidence type="ECO:0000259" key="10">
    <source>
        <dbReference type="Pfam" id="PF07195"/>
    </source>
</evidence>
<dbReference type="AlphaFoldDB" id="A0A517YL79"/>
<dbReference type="InterPro" id="IPR010809">
    <property type="entry name" value="FliD_C"/>
</dbReference>
<dbReference type="OrthoDB" id="244268at2"/>
<keyword evidence="12" id="KW-1185">Reference proteome</keyword>
<dbReference type="KEGG" id="aagg:ETAA8_61400"/>
<keyword evidence="11" id="KW-0969">Cilium</keyword>
<keyword evidence="11" id="KW-0966">Cell projection</keyword>
<name>A0A517YL79_9BACT</name>
<dbReference type="Pfam" id="PF02465">
    <property type="entry name" value="FliD_N"/>
    <property type="match status" value="1"/>
</dbReference>
<feature type="coiled-coil region" evidence="8">
    <location>
        <begin position="966"/>
        <end position="993"/>
    </location>
</feature>
<feature type="domain" description="Flagellar hook-associated protein 2 C-terminal" evidence="10">
    <location>
        <begin position="800"/>
        <end position="1009"/>
    </location>
</feature>
<evidence type="ECO:0000256" key="4">
    <source>
        <dbReference type="ARBA" id="ARBA00023054"/>
    </source>
</evidence>
<evidence type="ECO:0000313" key="12">
    <source>
        <dbReference type="Proteomes" id="UP000315017"/>
    </source>
</evidence>
<evidence type="ECO:0000256" key="6">
    <source>
        <dbReference type="ARBA" id="ARBA00033074"/>
    </source>
</evidence>
<dbReference type="InterPro" id="IPR003481">
    <property type="entry name" value="FliD_N"/>
</dbReference>
<proteinExistence type="inferred from homology"/>
<evidence type="ECO:0000259" key="9">
    <source>
        <dbReference type="Pfam" id="PF02465"/>
    </source>
</evidence>
<evidence type="ECO:0000256" key="1">
    <source>
        <dbReference type="ARBA" id="ARBA00004365"/>
    </source>
</evidence>
<evidence type="ECO:0000256" key="8">
    <source>
        <dbReference type="SAM" id="Coils"/>
    </source>
</evidence>
<accession>A0A517YL79</accession>
<keyword evidence="11" id="KW-0282">Flagellum</keyword>
<dbReference type="Pfam" id="PF07196">
    <property type="entry name" value="Flagellin_IN"/>
    <property type="match status" value="1"/>
</dbReference>
<dbReference type="Proteomes" id="UP000315017">
    <property type="component" value="Chromosome"/>
</dbReference>
<organism evidence="11 12">
    <name type="scientific">Anatilimnocola aggregata</name>
    <dbReference type="NCBI Taxonomy" id="2528021"/>
    <lineage>
        <taxon>Bacteria</taxon>
        <taxon>Pseudomonadati</taxon>
        <taxon>Planctomycetota</taxon>
        <taxon>Planctomycetia</taxon>
        <taxon>Pirellulales</taxon>
        <taxon>Pirellulaceae</taxon>
        <taxon>Anatilimnocola</taxon>
    </lineage>
</organism>
<feature type="domain" description="Flagellar hook-associated protein 2 N-terminal" evidence="9">
    <location>
        <begin position="12"/>
        <end position="106"/>
    </location>
</feature>
<dbReference type="PANTHER" id="PTHR30288">
    <property type="entry name" value="FLAGELLAR CAP/ASSEMBLY PROTEIN FLID"/>
    <property type="match status" value="1"/>
</dbReference>
<dbReference type="GO" id="GO:0009424">
    <property type="term" value="C:bacterial-type flagellum hook"/>
    <property type="evidence" value="ECO:0007669"/>
    <property type="project" value="InterPro"/>
</dbReference>
<dbReference type="Pfam" id="PF07195">
    <property type="entry name" value="FliD_C"/>
    <property type="match status" value="1"/>
</dbReference>
<evidence type="ECO:0000256" key="3">
    <source>
        <dbReference type="ARBA" id="ARBA00011255"/>
    </source>
</evidence>
<evidence type="ECO:0000313" key="11">
    <source>
        <dbReference type="EMBL" id="QDU30987.1"/>
    </source>
</evidence>
<protein>
    <recommendedName>
        <fullName evidence="7">Filament cap protein</fullName>
    </recommendedName>
    <alternativeName>
        <fullName evidence="6">Flagellar cap protein</fullName>
    </alternativeName>
</protein>
<dbReference type="GO" id="GO:0007155">
    <property type="term" value="P:cell adhesion"/>
    <property type="evidence" value="ECO:0007669"/>
    <property type="project" value="InterPro"/>
</dbReference>
<dbReference type="InterPro" id="IPR010810">
    <property type="entry name" value="Flagellin_hook_IN_motif"/>
</dbReference>
<comment type="subcellular location">
    <subcellularLocation>
        <location evidence="1">Bacterial flagellum</location>
    </subcellularLocation>
</comment>
<sequence length="1028" mass="105107">MGRITSSVGLATGINIEDTVNKLIELSAKPRELASARKVAIGTQQAAITDLTAVTLGVQLAVRRLKNASIFTKSTITSSSTALTAVTTGAVAAGNYQFTAVRKAQNAQLLSAGVVAKDQPLGAGSFTFRFGGAITEPVSLDALNGGQGVTRGKIRITDRNGDSSVIDLRFAQTIDDVLTAINSADGIEVNASVSGDRLILTDQSGGTSNLRVQEVSGGSTAADLGLANINVAANSATGNDVLRLSNSTALAQLNDGTGLSTRTGVSDLNVTLRDGTSLEIDFNLVGKAATASSATTSAANGVNAQLKLTAKTVGGDYDGVQIQFVDSGNVTAGNEVASYDAQSKILTVDIAAGSTTADNVISAINSTTATSTLFTATTGTGGNGDDLVSLADTATTTGGAAVAARSEKTLGELIATINGVNPAKLKAEISPDGDRIVLTDLSTDTGGTFAVSNTAGGTLAEDLGLTGTASGATLTSDRLQGGLNSPLLRSLNGGRGFGALGEIDLTDRSGATATISLSGAETLDDVIAAIAGSGLGLKAEINAAKNGLQIVDTTGGTASNLIVADGDGTNSATKLGIVGNVADSSVRGTSLNRQTVSEHTLLSDFNAGKGVAKGSFLITDSAGAVGAVNLTQLNATTLGDVIDAINAQSIGVEARINDTGDGIALIDTAGGSSRLKVETVNNSKVVADLHLGTEAVDTTEDGNPAQVISGTTAFTVTLDADDTLTDLVTKINALGANVTASVISDSAGTLRHHLSLVSGISGKAGDLNVDGSSLGLKFQSLSTAQDALLLVGSDASSGRLITSTSNTFENVVDGLNITVSATSTESISVGVTPTSSDIEGAIQTFVDQYNKLRDKIAAYTFYNQDDDTKGTLFGSSDVLRLDSDLSRALTSRFFGSTVRSFNELGISADEEGKLTFDKTRLQARYASDPQGLEKFFSDEEQGFATKVDAVLEKLVGRTNSTFVNRAATLQRQLEDTTKRIDSLTLSLNKERERLTLQFYNMELAISKIKNSLTAIESIKYINPDGTTS</sequence>
<dbReference type="InterPro" id="IPR040026">
    <property type="entry name" value="FliD"/>
</dbReference>
<evidence type="ECO:0000256" key="7">
    <source>
        <dbReference type="ARBA" id="ARBA00033192"/>
    </source>
</evidence>
<dbReference type="GO" id="GO:0071973">
    <property type="term" value="P:bacterial-type flagellum-dependent cell motility"/>
    <property type="evidence" value="ECO:0007669"/>
    <property type="project" value="TreeGrafter"/>
</dbReference>
<gene>
    <name evidence="11" type="primary">fliD</name>
    <name evidence="11" type="ORF">ETAA8_61400</name>
</gene>
<evidence type="ECO:0000256" key="2">
    <source>
        <dbReference type="ARBA" id="ARBA00009764"/>
    </source>
</evidence>
<keyword evidence="4 8" id="KW-0175">Coiled coil</keyword>
<dbReference type="PANTHER" id="PTHR30288:SF0">
    <property type="entry name" value="FLAGELLAR HOOK-ASSOCIATED PROTEIN 2"/>
    <property type="match status" value="1"/>
</dbReference>
<comment type="similarity">
    <text evidence="2">Belongs to the FliD family.</text>
</comment>
<evidence type="ECO:0000256" key="5">
    <source>
        <dbReference type="ARBA" id="ARBA00023143"/>
    </source>
</evidence>
<reference evidence="11 12" key="1">
    <citation type="submission" date="2019-02" db="EMBL/GenBank/DDBJ databases">
        <title>Deep-cultivation of Planctomycetes and their phenomic and genomic characterization uncovers novel biology.</title>
        <authorList>
            <person name="Wiegand S."/>
            <person name="Jogler M."/>
            <person name="Boedeker C."/>
            <person name="Pinto D."/>
            <person name="Vollmers J."/>
            <person name="Rivas-Marin E."/>
            <person name="Kohn T."/>
            <person name="Peeters S.H."/>
            <person name="Heuer A."/>
            <person name="Rast P."/>
            <person name="Oberbeckmann S."/>
            <person name="Bunk B."/>
            <person name="Jeske O."/>
            <person name="Meyerdierks A."/>
            <person name="Storesund J.E."/>
            <person name="Kallscheuer N."/>
            <person name="Luecker S."/>
            <person name="Lage O.M."/>
            <person name="Pohl T."/>
            <person name="Merkel B.J."/>
            <person name="Hornburger P."/>
            <person name="Mueller R.-W."/>
            <person name="Bruemmer F."/>
            <person name="Labrenz M."/>
            <person name="Spormann A.M."/>
            <person name="Op den Camp H."/>
            <person name="Overmann J."/>
            <person name="Amann R."/>
            <person name="Jetten M.S.M."/>
            <person name="Mascher T."/>
            <person name="Medema M.H."/>
            <person name="Devos D.P."/>
            <person name="Kaster A.-K."/>
            <person name="Ovreas L."/>
            <person name="Rohde M."/>
            <person name="Galperin M.Y."/>
            <person name="Jogler C."/>
        </authorList>
    </citation>
    <scope>NUCLEOTIDE SEQUENCE [LARGE SCALE GENOMIC DNA]</scope>
    <source>
        <strain evidence="11 12">ETA_A8</strain>
    </source>
</reference>
<dbReference type="GO" id="GO:0009421">
    <property type="term" value="C:bacterial-type flagellum filament cap"/>
    <property type="evidence" value="ECO:0007669"/>
    <property type="project" value="InterPro"/>
</dbReference>
<comment type="subunit">
    <text evidence="3">Homopentamer.</text>
</comment>
<keyword evidence="5" id="KW-0975">Bacterial flagellum</keyword>
<dbReference type="EMBL" id="CP036274">
    <property type="protein sequence ID" value="QDU30987.1"/>
    <property type="molecule type" value="Genomic_DNA"/>
</dbReference>